<evidence type="ECO:0000313" key="1">
    <source>
        <dbReference type="EMBL" id="KNC87434.1"/>
    </source>
</evidence>
<dbReference type="EMBL" id="KQ241610">
    <property type="protein sequence ID" value="KNC87434.1"/>
    <property type="molecule type" value="Genomic_DNA"/>
</dbReference>
<protein>
    <submittedName>
        <fullName evidence="1">Uncharacterized protein</fullName>
    </submittedName>
</protein>
<dbReference type="Proteomes" id="UP000054560">
    <property type="component" value="Unassembled WGS sequence"/>
</dbReference>
<accession>A0A0L0GEX8</accession>
<dbReference type="GeneID" id="25900975"/>
<organism evidence="1 2">
    <name type="scientific">Sphaeroforma arctica JP610</name>
    <dbReference type="NCBI Taxonomy" id="667725"/>
    <lineage>
        <taxon>Eukaryota</taxon>
        <taxon>Ichthyosporea</taxon>
        <taxon>Ichthyophonida</taxon>
        <taxon>Sphaeroforma</taxon>
    </lineage>
</organism>
<gene>
    <name evidence="1" type="ORF">SARC_00471</name>
</gene>
<evidence type="ECO:0000313" key="2">
    <source>
        <dbReference type="Proteomes" id="UP000054560"/>
    </source>
</evidence>
<dbReference type="AlphaFoldDB" id="A0A0L0GEX8"/>
<name>A0A0L0GEX8_9EUKA</name>
<proteinExistence type="predicted"/>
<reference evidence="1 2" key="1">
    <citation type="submission" date="2011-02" db="EMBL/GenBank/DDBJ databases">
        <title>The Genome Sequence of Sphaeroforma arctica JP610.</title>
        <authorList>
            <consortium name="The Broad Institute Genome Sequencing Platform"/>
            <person name="Russ C."/>
            <person name="Cuomo C."/>
            <person name="Young S.K."/>
            <person name="Zeng Q."/>
            <person name="Gargeya S."/>
            <person name="Alvarado L."/>
            <person name="Berlin A."/>
            <person name="Chapman S.B."/>
            <person name="Chen Z."/>
            <person name="Freedman E."/>
            <person name="Gellesch M."/>
            <person name="Goldberg J."/>
            <person name="Griggs A."/>
            <person name="Gujja S."/>
            <person name="Heilman E."/>
            <person name="Heiman D."/>
            <person name="Howarth C."/>
            <person name="Mehta T."/>
            <person name="Neiman D."/>
            <person name="Pearson M."/>
            <person name="Roberts A."/>
            <person name="Saif S."/>
            <person name="Shea T."/>
            <person name="Shenoy N."/>
            <person name="Sisk P."/>
            <person name="Stolte C."/>
            <person name="Sykes S."/>
            <person name="White J."/>
            <person name="Yandava C."/>
            <person name="Burger G."/>
            <person name="Gray M.W."/>
            <person name="Holland P.W.H."/>
            <person name="King N."/>
            <person name="Lang F.B.F."/>
            <person name="Roger A.J."/>
            <person name="Ruiz-Trillo I."/>
            <person name="Haas B."/>
            <person name="Nusbaum C."/>
            <person name="Birren B."/>
        </authorList>
    </citation>
    <scope>NUCLEOTIDE SEQUENCE [LARGE SCALE GENOMIC DNA]</scope>
    <source>
        <strain evidence="1 2">JP610</strain>
    </source>
</reference>
<dbReference type="RefSeq" id="XP_014161336.1">
    <property type="nucleotide sequence ID" value="XM_014305861.1"/>
</dbReference>
<sequence>MYYSEFFSRQMYFNETNGERQVVRRHVLTLLQIAGEAAASRLDKPGAPEQSMGKGVFSGTKQAFIAEMYT</sequence>
<keyword evidence="2" id="KW-1185">Reference proteome</keyword>